<dbReference type="GO" id="GO:0008865">
    <property type="term" value="F:fructokinase activity"/>
    <property type="evidence" value="ECO:0007669"/>
    <property type="project" value="TreeGrafter"/>
</dbReference>
<dbReference type="GO" id="GO:0004340">
    <property type="term" value="F:glucokinase activity"/>
    <property type="evidence" value="ECO:0007669"/>
    <property type="project" value="TreeGrafter"/>
</dbReference>
<dbReference type="STRING" id="984486.A0A1E3QV51"/>
<dbReference type="GO" id="GO:0019158">
    <property type="term" value="F:mannokinase activity"/>
    <property type="evidence" value="ECO:0007669"/>
    <property type="project" value="TreeGrafter"/>
</dbReference>
<dbReference type="GO" id="GO:0001678">
    <property type="term" value="P:intracellular glucose homeostasis"/>
    <property type="evidence" value="ECO:0007669"/>
    <property type="project" value="InterPro"/>
</dbReference>
<dbReference type="PANTHER" id="PTHR19443">
    <property type="entry name" value="HEXOKINASE"/>
    <property type="match status" value="1"/>
</dbReference>
<dbReference type="PANTHER" id="PTHR19443:SF24">
    <property type="entry name" value="PHOSPHOTRANSFERASE"/>
    <property type="match status" value="1"/>
</dbReference>
<dbReference type="EMBL" id="KV454427">
    <property type="protein sequence ID" value="ODQ81549.1"/>
    <property type="molecule type" value="Genomic_DNA"/>
</dbReference>
<dbReference type="PROSITE" id="PS51748">
    <property type="entry name" value="HEXOKINASE_2"/>
    <property type="match status" value="1"/>
</dbReference>
<evidence type="ECO:0000313" key="10">
    <source>
        <dbReference type="Proteomes" id="UP000094336"/>
    </source>
</evidence>
<feature type="domain" description="Hexokinase N-terminal" evidence="7">
    <location>
        <begin position="80"/>
        <end position="264"/>
    </location>
</feature>
<evidence type="ECO:0000256" key="4">
    <source>
        <dbReference type="ARBA" id="ARBA00022777"/>
    </source>
</evidence>
<dbReference type="InterPro" id="IPR022672">
    <property type="entry name" value="Hexokinase_N"/>
</dbReference>
<dbReference type="GO" id="GO:0006096">
    <property type="term" value="P:glycolytic process"/>
    <property type="evidence" value="ECO:0007669"/>
    <property type="project" value="UniProtKB-UniPathway"/>
</dbReference>
<dbReference type="PRINTS" id="PR00475">
    <property type="entry name" value="HEXOKINASE"/>
</dbReference>
<dbReference type="Proteomes" id="UP000094336">
    <property type="component" value="Unassembled WGS sequence"/>
</dbReference>
<evidence type="ECO:0000256" key="1">
    <source>
        <dbReference type="ARBA" id="ARBA00009225"/>
    </source>
</evidence>
<gene>
    <name evidence="9" type="ORF">BABINDRAFT_159825</name>
</gene>
<dbReference type="Pfam" id="PF00349">
    <property type="entry name" value="Hexokinase_1"/>
    <property type="match status" value="1"/>
</dbReference>
<dbReference type="Gene3D" id="3.40.367.20">
    <property type="match status" value="1"/>
</dbReference>
<keyword evidence="3 6" id="KW-0547">Nucleotide-binding</keyword>
<dbReference type="GO" id="GO:0006006">
    <property type="term" value="P:glucose metabolic process"/>
    <property type="evidence" value="ECO:0007669"/>
    <property type="project" value="TreeGrafter"/>
</dbReference>
<evidence type="ECO:0000259" key="7">
    <source>
        <dbReference type="Pfam" id="PF00349"/>
    </source>
</evidence>
<evidence type="ECO:0000256" key="3">
    <source>
        <dbReference type="ARBA" id="ARBA00022741"/>
    </source>
</evidence>
<sequence length="526" mass="56975">MGHDITCSPESTDCSRVTPDSSIEHIEPISAPRISKGVSDLFPATSSPKLLDYISHNTTDFANLAGHKVYYNNAHYKSLFVRELSDTLARPPHIVSKQIMDGSFPMVTSGSISMPTGTEKGRFISVEIGGSTIRVSIIALDGNASFQVINHGESIITQEVKDRSGEAFFEYLASFIINQCILAGVNYKGSGHLRMGLTWSFPIQQISLSQGNILAMGKGYNVCKDIQGWELNNTFSTAFRNLGAHIEIGAILNDTVSSLLAYKYNCPSANTTISYVLGTGVNAAIILPSGDNTYTLYNTELSFFGAQLPTSKWDKIVDSLNEKPGFQPLEFLAGGRYLGEILRVVLQDLVHQGCLFSNVNQGALKAALQRPFSISTKALNDMELFRASKEDWNANDDSEFLHLLFGDVGAFTGASTNDVDVVHTLVKMLSLRSQILCALSIASLSEFISSEYSNTGKTTTLEVEVAGSGSVIQHYHGFKCSLGEYAHEFSNEGRSTKQGHLRYSINNSSDTGAIVGNAVACCLSSA</sequence>
<protein>
    <recommendedName>
        <fullName evidence="6">Phosphotransferase</fullName>
        <ecNumber evidence="6">2.7.1.-</ecNumber>
    </recommendedName>
</protein>
<dbReference type="InterPro" id="IPR001312">
    <property type="entry name" value="Hexokinase"/>
</dbReference>
<dbReference type="CDD" id="cd24000">
    <property type="entry name" value="ASKHA_NBD_HK"/>
    <property type="match status" value="1"/>
</dbReference>
<evidence type="ECO:0000256" key="6">
    <source>
        <dbReference type="RuleBase" id="RU362007"/>
    </source>
</evidence>
<dbReference type="UniPathway" id="UPA00109">
    <property type="reaction ID" value="UER00180"/>
</dbReference>
<name>A0A1E3QV51_9ASCO</name>
<dbReference type="GeneID" id="30145756"/>
<evidence type="ECO:0000313" key="9">
    <source>
        <dbReference type="EMBL" id="ODQ81549.1"/>
    </source>
</evidence>
<dbReference type="AlphaFoldDB" id="A0A1E3QV51"/>
<feature type="domain" description="Hexokinase C-terminal" evidence="8">
    <location>
        <begin position="273"/>
        <end position="520"/>
    </location>
</feature>
<keyword evidence="4 6" id="KW-0418">Kinase</keyword>
<keyword evidence="5 6" id="KW-0067">ATP-binding</keyword>
<dbReference type="InterPro" id="IPR022673">
    <property type="entry name" value="Hexokinase_C"/>
</dbReference>
<proteinExistence type="inferred from homology"/>
<dbReference type="GO" id="GO:0005829">
    <property type="term" value="C:cytosol"/>
    <property type="evidence" value="ECO:0007669"/>
    <property type="project" value="TreeGrafter"/>
</dbReference>
<accession>A0A1E3QV51</accession>
<dbReference type="RefSeq" id="XP_018986877.1">
    <property type="nucleotide sequence ID" value="XM_019127903.1"/>
</dbReference>
<keyword evidence="10" id="KW-1185">Reference proteome</keyword>
<organism evidence="9 10">
    <name type="scientific">Babjeviella inositovora NRRL Y-12698</name>
    <dbReference type="NCBI Taxonomy" id="984486"/>
    <lineage>
        <taxon>Eukaryota</taxon>
        <taxon>Fungi</taxon>
        <taxon>Dikarya</taxon>
        <taxon>Ascomycota</taxon>
        <taxon>Saccharomycotina</taxon>
        <taxon>Pichiomycetes</taxon>
        <taxon>Serinales incertae sedis</taxon>
        <taxon>Babjeviella</taxon>
    </lineage>
</organism>
<dbReference type="EC" id="2.7.1.-" evidence="6"/>
<reference evidence="10" key="1">
    <citation type="submission" date="2016-05" db="EMBL/GenBank/DDBJ databases">
        <title>Comparative genomics of biotechnologically important yeasts.</title>
        <authorList>
            <consortium name="DOE Joint Genome Institute"/>
            <person name="Riley R."/>
            <person name="Haridas S."/>
            <person name="Wolfe K.H."/>
            <person name="Lopes M.R."/>
            <person name="Hittinger C.T."/>
            <person name="Goker M."/>
            <person name="Salamov A."/>
            <person name="Wisecaver J."/>
            <person name="Long T.M."/>
            <person name="Aerts A.L."/>
            <person name="Barry K."/>
            <person name="Choi C."/>
            <person name="Clum A."/>
            <person name="Coughlan A.Y."/>
            <person name="Deshpande S."/>
            <person name="Douglass A.P."/>
            <person name="Hanson S.J."/>
            <person name="Klenk H.-P."/>
            <person name="Labutti K."/>
            <person name="Lapidus A."/>
            <person name="Lindquist E."/>
            <person name="Lipzen A."/>
            <person name="Meier-Kolthoff J.P."/>
            <person name="Ohm R.A."/>
            <person name="Otillar R.P."/>
            <person name="Pangilinan J."/>
            <person name="Peng Y."/>
            <person name="Rokas A."/>
            <person name="Rosa C.A."/>
            <person name="Scheuner C."/>
            <person name="Sibirny A.A."/>
            <person name="Slot J.C."/>
            <person name="Stielow J.B."/>
            <person name="Sun H."/>
            <person name="Kurtzman C.P."/>
            <person name="Blackwell M."/>
            <person name="Grigoriev I.V."/>
            <person name="Jeffries T.W."/>
        </authorList>
    </citation>
    <scope>NUCLEOTIDE SEQUENCE [LARGE SCALE GENOMIC DNA]</scope>
    <source>
        <strain evidence="10">NRRL Y-12698</strain>
    </source>
</reference>
<keyword evidence="6" id="KW-0324">Glycolysis</keyword>
<comment type="similarity">
    <text evidence="1 6">Belongs to the hexokinase family.</text>
</comment>
<dbReference type="SUPFAM" id="SSF53067">
    <property type="entry name" value="Actin-like ATPase domain"/>
    <property type="match status" value="2"/>
</dbReference>
<evidence type="ECO:0000256" key="5">
    <source>
        <dbReference type="ARBA" id="ARBA00022840"/>
    </source>
</evidence>
<dbReference type="GO" id="GO:0006013">
    <property type="term" value="P:mannose metabolic process"/>
    <property type="evidence" value="ECO:0007669"/>
    <property type="project" value="TreeGrafter"/>
</dbReference>
<dbReference type="Pfam" id="PF03727">
    <property type="entry name" value="Hexokinase_2"/>
    <property type="match status" value="1"/>
</dbReference>
<dbReference type="Gene3D" id="3.30.420.40">
    <property type="match status" value="1"/>
</dbReference>
<keyword evidence="2 6" id="KW-0808">Transferase</keyword>
<evidence type="ECO:0000259" key="8">
    <source>
        <dbReference type="Pfam" id="PF03727"/>
    </source>
</evidence>
<dbReference type="GO" id="GO:0005739">
    <property type="term" value="C:mitochondrion"/>
    <property type="evidence" value="ECO:0007669"/>
    <property type="project" value="TreeGrafter"/>
</dbReference>
<dbReference type="InterPro" id="IPR043129">
    <property type="entry name" value="ATPase_NBD"/>
</dbReference>
<evidence type="ECO:0000256" key="2">
    <source>
        <dbReference type="ARBA" id="ARBA00022679"/>
    </source>
</evidence>
<dbReference type="OrthoDB" id="419537at2759"/>
<dbReference type="GO" id="GO:0005536">
    <property type="term" value="F:D-glucose binding"/>
    <property type="evidence" value="ECO:0007669"/>
    <property type="project" value="InterPro"/>
</dbReference>
<dbReference type="GO" id="GO:0005524">
    <property type="term" value="F:ATP binding"/>
    <property type="evidence" value="ECO:0007669"/>
    <property type="project" value="UniProtKB-UniRule"/>
</dbReference>